<feature type="domain" description="Metallo-beta-lactamase" evidence="1">
    <location>
        <begin position="20"/>
        <end position="247"/>
    </location>
</feature>
<keyword evidence="3" id="KW-1185">Reference proteome</keyword>
<evidence type="ECO:0000259" key="1">
    <source>
        <dbReference type="SMART" id="SM00849"/>
    </source>
</evidence>
<dbReference type="InterPro" id="IPR052926">
    <property type="entry name" value="Metallo-beta-lactamase_dom"/>
</dbReference>
<accession>I9AU14</accession>
<name>I9AU14_9FIRM</name>
<dbReference type="GO" id="GO:0016740">
    <property type="term" value="F:transferase activity"/>
    <property type="evidence" value="ECO:0007669"/>
    <property type="project" value="TreeGrafter"/>
</dbReference>
<dbReference type="Gene3D" id="3.60.15.10">
    <property type="entry name" value="Ribonuclease Z/Hydroxyacylglutathione hydrolase-like"/>
    <property type="match status" value="1"/>
</dbReference>
<dbReference type="InterPro" id="IPR001279">
    <property type="entry name" value="Metallo-B-lactamas"/>
</dbReference>
<dbReference type="AlphaFoldDB" id="I9AU14"/>
<dbReference type="Pfam" id="PF00753">
    <property type="entry name" value="Lactamase_B"/>
    <property type="match status" value="1"/>
</dbReference>
<evidence type="ECO:0000313" key="2">
    <source>
        <dbReference type="EMBL" id="EIW16437.1"/>
    </source>
</evidence>
<dbReference type="PATRIC" id="fig|1149862.3.peg.3958"/>
<dbReference type="CDD" id="cd07713">
    <property type="entry name" value="DHPS-like_MBL-fold"/>
    <property type="match status" value="1"/>
</dbReference>
<comment type="caution">
    <text evidence="2">The sequence shown here is derived from an EMBL/GenBank/DDBJ whole genome shotgun (WGS) entry which is preliminary data.</text>
</comment>
<organism evidence="2 3">
    <name type="scientific">Pelosinus fermentans B4</name>
    <dbReference type="NCBI Taxonomy" id="1149862"/>
    <lineage>
        <taxon>Bacteria</taxon>
        <taxon>Bacillati</taxon>
        <taxon>Bacillota</taxon>
        <taxon>Negativicutes</taxon>
        <taxon>Selenomonadales</taxon>
        <taxon>Sporomusaceae</taxon>
        <taxon>Pelosinus</taxon>
    </lineage>
</organism>
<reference evidence="2 3" key="1">
    <citation type="journal article" date="2012" name="J. Bacteriol.">
        <title>Draft Genome Sequences for Two Metal-Reducing Pelosinus fermentans Strains Isolated from a Cr(VI)-Contaminated Site and for Type Strain R7.</title>
        <authorList>
            <person name="Brown S.D."/>
            <person name="Podar M."/>
            <person name="Klingeman D.M."/>
            <person name="Johnson C.M."/>
            <person name="Yang Z.K."/>
            <person name="Utturkar S.M."/>
            <person name="Land M.L."/>
            <person name="Mosher J.J."/>
            <person name="Hurt R.A.Jr."/>
            <person name="Phelps T.J."/>
            <person name="Palumbo A.V."/>
            <person name="Arkin A.P."/>
            <person name="Hazen T.C."/>
            <person name="Elias D.A."/>
        </authorList>
    </citation>
    <scope>NUCLEOTIDE SEQUENCE [LARGE SCALE GENOMIC DNA]</scope>
    <source>
        <strain evidence="2 3">B4</strain>
    </source>
</reference>
<dbReference type="InterPro" id="IPR041712">
    <property type="entry name" value="DHPS-like_MBL-fold"/>
</dbReference>
<sequence length="275" mass="30803">MRLTILIDNTANMRDLKAESGFSLYIEDQSTKILFDTGCSALFMENAHKLGINLREADYIILSHGHYDHTWGLKHLLHLYFTADTPHSSKPILLTHPLSFSHRTKDGKNMGCNVSEEELMSSFTIHKSKTPLWISKQLVFLGEIERKFPYEGNHTIGQIIKNGIAVNDSMEDDTALAYKSSQGLVIITGCSHSGICNIVEQAKEICQDDRVLSIIGGLHLRKPSIEQLNGTITYLRQTNVRKLYACHCTDQPSRIALAQLGNLCETTVGLTLEYP</sequence>
<protein>
    <submittedName>
        <fullName evidence="2">Beta-lactamase domain protein</fullName>
    </submittedName>
</protein>
<dbReference type="PANTHER" id="PTHR13754:SF18">
    <property type="entry name" value="7,8-DIHYDROPTERIN-6-METHYL-4-(BETA-D-RIBOFURANOSYL)-AMINOBENZENE-5'-PHOSPHATE SYNTHASE"/>
    <property type="match status" value="1"/>
</dbReference>
<gene>
    <name evidence="2" type="ORF">FB4_0948</name>
</gene>
<proteinExistence type="predicted"/>
<dbReference type="Proteomes" id="UP000004324">
    <property type="component" value="Unassembled WGS sequence"/>
</dbReference>
<dbReference type="SMART" id="SM00849">
    <property type="entry name" value="Lactamase_B"/>
    <property type="match status" value="1"/>
</dbReference>
<dbReference type="InterPro" id="IPR036866">
    <property type="entry name" value="RibonucZ/Hydroxyglut_hydro"/>
</dbReference>
<dbReference type="OrthoDB" id="9803916at2"/>
<dbReference type="SUPFAM" id="SSF56281">
    <property type="entry name" value="Metallo-hydrolase/oxidoreductase"/>
    <property type="match status" value="1"/>
</dbReference>
<dbReference type="PANTHER" id="PTHR13754">
    <property type="entry name" value="METALLO-BETA-LACTAMASE SUPERFAMILY PROTEIN"/>
    <property type="match status" value="1"/>
</dbReference>
<dbReference type="RefSeq" id="WP_007937493.1">
    <property type="nucleotide sequence ID" value="NZ_AKVJ01000066.1"/>
</dbReference>
<evidence type="ECO:0000313" key="3">
    <source>
        <dbReference type="Proteomes" id="UP000004324"/>
    </source>
</evidence>
<dbReference type="EMBL" id="AKVJ01000066">
    <property type="protein sequence ID" value="EIW16437.1"/>
    <property type="molecule type" value="Genomic_DNA"/>
</dbReference>